<evidence type="ECO:0000256" key="1">
    <source>
        <dbReference type="ARBA" id="ARBA00022490"/>
    </source>
</evidence>
<dbReference type="PANTHER" id="PTHR32294">
    <property type="entry name" value="DNA POLYMERASE III SUBUNIT ALPHA"/>
    <property type="match status" value="1"/>
</dbReference>
<dbReference type="GO" id="GO:0008408">
    <property type="term" value="F:3'-5' exonuclease activity"/>
    <property type="evidence" value="ECO:0007669"/>
    <property type="project" value="InterPro"/>
</dbReference>
<keyword evidence="1 9" id="KW-0963">Cytoplasm</keyword>
<name>A0A0P1GEX5_9RHOB</name>
<organism evidence="13 14">
    <name type="scientific">Tritonibacter multivorans</name>
    <dbReference type="NCBI Taxonomy" id="928856"/>
    <lineage>
        <taxon>Bacteria</taxon>
        <taxon>Pseudomonadati</taxon>
        <taxon>Pseudomonadota</taxon>
        <taxon>Alphaproteobacteria</taxon>
        <taxon>Rhodobacterales</taxon>
        <taxon>Paracoccaceae</taxon>
        <taxon>Tritonibacter</taxon>
    </lineage>
</organism>
<evidence type="ECO:0000256" key="6">
    <source>
        <dbReference type="ARBA" id="ARBA00022932"/>
    </source>
</evidence>
<evidence type="ECO:0000256" key="4">
    <source>
        <dbReference type="ARBA" id="ARBA00022705"/>
    </source>
</evidence>
<comment type="function">
    <text evidence="9">DNA polymerase involved in damage-induced mutagenesis and translesion synthesis (TLS). It is not the major replicative DNA polymerase.</text>
</comment>
<evidence type="ECO:0000256" key="9">
    <source>
        <dbReference type="HAMAP-Rule" id="MF_01902"/>
    </source>
</evidence>
<dbReference type="EMBL" id="CYSD01000037">
    <property type="protein sequence ID" value="CUH79976.1"/>
    <property type="molecule type" value="Genomic_DNA"/>
</dbReference>
<evidence type="ECO:0000256" key="2">
    <source>
        <dbReference type="ARBA" id="ARBA00022679"/>
    </source>
</evidence>
<sequence>MRTKREYYTSMFAELSCLSNFTFLTGASHPEEYMRAGLETGVEALAVADVNSVAGIVRAHVWAREVARKVKERAAWDAEYGEIGPPRPPHLPVVRSYPVTAQPRLIPAARLRFTDAPDVIALPQTRIGWGRLSRLLSVGRLRAEKGDCSLQIADLLEHAEDLHLLLVPQAHPQPDGAGGWGPHMDALTRCFAGRIHLMMAPQYDGRDHARFAHLTGFAQTWGIPTLASAAPCLHHGSRRRLGDVLTAIRSGCRVEDLGRAALCNGEQRLRSEAEMLRIFKGFEDAVHRAGDLAGSLTFSLDELRYDYPDEGQGETPTERLARLAHAGLRWRYPAGAPQKVQDMLEHELTLIGKLNYEPYFLTVNDIVDFARSRNILCQGRGSAANSVVCYALGVTSVSPEIGTMVFERFVSEARDEPPDIDVDFEHERREEVIQWIYERYGRERAGLCATVIHYRGKRAIREVGRAMGLSEDTISAMSSQLWGFYATDAVMDHRLREIGLDPSDRRLRLTLDLVEQIIGFPRHLSQHVGGFIITQGRLDELVPIENATMEGRTVICWDKDDIDALGILKVDVLSLGMLTCIRKAFDLMQRHHRQEFNLATLPPEDPAVYDMLCRADSIGVFQVESRAQMNFLPRMKPRNFYDLVIEVAIIRPGPIQGDMVHPYIRRRNGEEAVSFPSDALGEVLGKTLGVPLFQEQAMQIAMVGANFTPEQADRLRRSLATFKKHGTVSEFRGLFMRGMAKNGYDADFAERCFSQIEGFGSYGFPESHAASFALLVYASAWIKCHHPGIFACALLNSQPMGFYAPAQIIRDAREHDVEVRPICINTSYWDNVMEPDGRGGFALRLGFRQIKGISEEDAGWLTAARGNGYREVEDLWRKAGLIPAVIERLAEADAFASLGLGRREALWAAKALAKTKPLPLFARELEGEGIYEPDAQLPQMTLGEEVVEDYVATRFSLKAHPLALLRDRLTPP</sequence>
<protein>
    <recommendedName>
        <fullName evidence="9">Error-prone DNA polymerase</fullName>
        <ecNumber evidence="9">2.7.7.7</ecNumber>
    </recommendedName>
</protein>
<keyword evidence="5 9" id="KW-0227">DNA damage</keyword>
<keyword evidence="2 9" id="KW-0808">Transferase</keyword>
<dbReference type="InterPro" id="IPR023073">
    <property type="entry name" value="DnaE2"/>
</dbReference>
<keyword evidence="3 9" id="KW-0548">Nucleotidyltransferase</keyword>
<dbReference type="GO" id="GO:0006281">
    <property type="term" value="P:DNA repair"/>
    <property type="evidence" value="ECO:0007669"/>
    <property type="project" value="UniProtKB-UniRule"/>
</dbReference>
<keyword evidence="4 9" id="KW-0235">DNA replication</keyword>
<dbReference type="InterPro" id="IPR011708">
    <property type="entry name" value="DNA_pol3_alpha_NTPase_dom"/>
</dbReference>
<evidence type="ECO:0000313" key="14">
    <source>
        <dbReference type="Proteomes" id="UP000052022"/>
    </source>
</evidence>
<proteinExistence type="inferred from homology"/>
<dbReference type="PANTHER" id="PTHR32294:SF4">
    <property type="entry name" value="ERROR-PRONE DNA POLYMERASE"/>
    <property type="match status" value="1"/>
</dbReference>
<evidence type="ECO:0000259" key="11">
    <source>
        <dbReference type="Pfam" id="PF14579"/>
    </source>
</evidence>
<evidence type="ECO:0000259" key="10">
    <source>
        <dbReference type="Pfam" id="PF07733"/>
    </source>
</evidence>
<dbReference type="Proteomes" id="UP000052022">
    <property type="component" value="Unassembled WGS sequence"/>
</dbReference>
<feature type="domain" description="DNA polymerase III alpha subunit finger" evidence="12">
    <location>
        <begin position="577"/>
        <end position="743"/>
    </location>
</feature>
<keyword evidence="7 9" id="KW-0234">DNA repair</keyword>
<dbReference type="InterPro" id="IPR004805">
    <property type="entry name" value="DnaE2/DnaE/PolC"/>
</dbReference>
<dbReference type="EC" id="2.7.7.7" evidence="9"/>
<evidence type="ECO:0000256" key="5">
    <source>
        <dbReference type="ARBA" id="ARBA00022763"/>
    </source>
</evidence>
<dbReference type="GO" id="GO:0005737">
    <property type="term" value="C:cytoplasm"/>
    <property type="evidence" value="ECO:0007669"/>
    <property type="project" value="UniProtKB-SubCell"/>
</dbReference>
<dbReference type="GO" id="GO:0006260">
    <property type="term" value="P:DNA replication"/>
    <property type="evidence" value="ECO:0007669"/>
    <property type="project" value="UniProtKB-KW"/>
</dbReference>
<dbReference type="InterPro" id="IPR040982">
    <property type="entry name" value="DNA_pol3_finger"/>
</dbReference>
<comment type="catalytic activity">
    <reaction evidence="8 9">
        <text>DNA(n) + a 2'-deoxyribonucleoside 5'-triphosphate = DNA(n+1) + diphosphate</text>
        <dbReference type="Rhea" id="RHEA:22508"/>
        <dbReference type="Rhea" id="RHEA-COMP:17339"/>
        <dbReference type="Rhea" id="RHEA-COMP:17340"/>
        <dbReference type="ChEBI" id="CHEBI:33019"/>
        <dbReference type="ChEBI" id="CHEBI:61560"/>
        <dbReference type="ChEBI" id="CHEBI:173112"/>
        <dbReference type="EC" id="2.7.7.7"/>
    </reaction>
</comment>
<accession>A0A0P1GEX5</accession>
<dbReference type="Gene3D" id="1.10.150.870">
    <property type="match status" value="1"/>
</dbReference>
<keyword evidence="6 9" id="KW-0239">DNA-directed DNA polymerase</keyword>
<feature type="domain" description="Bacterial DNA polymerase III alpha subunit NTPase" evidence="10">
    <location>
        <begin position="319"/>
        <end position="573"/>
    </location>
</feature>
<dbReference type="InterPro" id="IPR029460">
    <property type="entry name" value="DNAPol_HHH"/>
</dbReference>
<dbReference type="NCBIfam" id="NF004225">
    <property type="entry name" value="PRK05672.1"/>
    <property type="match status" value="1"/>
</dbReference>
<dbReference type="HAMAP" id="MF_01902">
    <property type="entry name" value="DNApol_error_prone"/>
    <property type="match status" value="1"/>
</dbReference>
<dbReference type="Pfam" id="PF07733">
    <property type="entry name" value="DNA_pol3_alpha"/>
    <property type="match status" value="1"/>
</dbReference>
<evidence type="ECO:0000256" key="3">
    <source>
        <dbReference type="ARBA" id="ARBA00022695"/>
    </source>
</evidence>
<dbReference type="STRING" id="928856.SAMN04488049_10141"/>
<dbReference type="AlphaFoldDB" id="A0A0P1GEX5"/>
<gene>
    <name evidence="13" type="primary">dnaE2_2</name>
    <name evidence="9" type="synonym">dnaE2</name>
    <name evidence="13" type="ORF">TRM7557_02677</name>
</gene>
<dbReference type="Pfam" id="PF14579">
    <property type="entry name" value="HHH_6"/>
    <property type="match status" value="1"/>
</dbReference>
<keyword evidence="14" id="KW-1185">Reference proteome</keyword>
<evidence type="ECO:0000256" key="7">
    <source>
        <dbReference type="ARBA" id="ARBA00023204"/>
    </source>
</evidence>
<feature type="domain" description="DNA polymerase helix-hairpin-helix motif" evidence="11">
    <location>
        <begin position="817"/>
        <end position="905"/>
    </location>
</feature>
<evidence type="ECO:0000313" key="13">
    <source>
        <dbReference type="EMBL" id="CUH79976.1"/>
    </source>
</evidence>
<evidence type="ECO:0000256" key="8">
    <source>
        <dbReference type="ARBA" id="ARBA00049244"/>
    </source>
</evidence>
<comment type="similarity">
    <text evidence="9">Belongs to the DNA polymerase type-C family. DnaE2 subfamily.</text>
</comment>
<dbReference type="Gene3D" id="3.20.20.140">
    <property type="entry name" value="Metal-dependent hydrolases"/>
    <property type="match status" value="1"/>
</dbReference>
<dbReference type="GO" id="GO:0003887">
    <property type="term" value="F:DNA-directed DNA polymerase activity"/>
    <property type="evidence" value="ECO:0007669"/>
    <property type="project" value="UniProtKB-UniRule"/>
</dbReference>
<evidence type="ECO:0000259" key="12">
    <source>
        <dbReference type="Pfam" id="PF17657"/>
    </source>
</evidence>
<dbReference type="CDD" id="cd07434">
    <property type="entry name" value="PHP_PolIIIA_DnaE2"/>
    <property type="match status" value="1"/>
</dbReference>
<reference evidence="13 14" key="1">
    <citation type="submission" date="2015-09" db="EMBL/GenBank/DDBJ databases">
        <authorList>
            <consortium name="Swine Surveillance"/>
        </authorList>
    </citation>
    <scope>NUCLEOTIDE SEQUENCE [LARGE SCALE GENOMIC DNA]</scope>
    <source>
        <strain evidence="13 14">CECT 7557</strain>
    </source>
</reference>
<dbReference type="Pfam" id="PF17657">
    <property type="entry name" value="DNA_pol3_finger"/>
    <property type="match status" value="1"/>
</dbReference>
<comment type="subcellular location">
    <subcellularLocation>
        <location evidence="9">Cytoplasm</location>
    </subcellularLocation>
</comment>